<dbReference type="Gene3D" id="3.80.10.10">
    <property type="entry name" value="Ribonuclease Inhibitor"/>
    <property type="match status" value="2"/>
</dbReference>
<feature type="region of interest" description="Disordered" evidence="1">
    <location>
        <begin position="698"/>
        <end position="734"/>
    </location>
</feature>
<name>A0A2N9GI13_FAGSY</name>
<dbReference type="PANTHER" id="PTHR33710">
    <property type="entry name" value="BNAC02G09200D PROTEIN"/>
    <property type="match status" value="1"/>
</dbReference>
<dbReference type="EMBL" id="OIVN01001947">
    <property type="protein sequence ID" value="SPC99213.1"/>
    <property type="molecule type" value="Genomic_DNA"/>
</dbReference>
<accession>A0A2N9GI13</accession>
<dbReference type="PANTHER" id="PTHR33710:SF64">
    <property type="entry name" value="ENDONUCLEASE_EXONUCLEASE_PHOSPHATASE DOMAIN-CONTAINING PROTEIN"/>
    <property type="match status" value="1"/>
</dbReference>
<dbReference type="Pfam" id="PF03372">
    <property type="entry name" value="Exo_endo_phos"/>
    <property type="match status" value="1"/>
</dbReference>
<dbReference type="InterPro" id="IPR036691">
    <property type="entry name" value="Endo/exonu/phosph_ase_sf"/>
</dbReference>
<dbReference type="InterPro" id="IPR032675">
    <property type="entry name" value="LRR_dom_sf"/>
</dbReference>
<feature type="compositionally biased region" description="Polar residues" evidence="1">
    <location>
        <begin position="662"/>
        <end position="675"/>
    </location>
</feature>
<feature type="domain" description="Endonuclease/exonuclease/phosphatase" evidence="2">
    <location>
        <begin position="947"/>
        <end position="1068"/>
    </location>
</feature>
<feature type="region of interest" description="Disordered" evidence="1">
    <location>
        <begin position="662"/>
        <end position="686"/>
    </location>
</feature>
<dbReference type="Gene3D" id="3.60.10.10">
    <property type="entry name" value="Endonuclease/exonuclease/phosphatase"/>
    <property type="match status" value="1"/>
</dbReference>
<gene>
    <name evidence="3" type="ORF">FSB_LOCUS27095</name>
</gene>
<dbReference type="InterPro" id="IPR005135">
    <property type="entry name" value="Endo/exonuclease/phosphatase"/>
</dbReference>
<proteinExistence type="predicted"/>
<evidence type="ECO:0000256" key="1">
    <source>
        <dbReference type="SAM" id="MobiDB-lite"/>
    </source>
</evidence>
<evidence type="ECO:0000259" key="2">
    <source>
        <dbReference type="Pfam" id="PF03372"/>
    </source>
</evidence>
<dbReference type="SUPFAM" id="SSF52047">
    <property type="entry name" value="RNI-like"/>
    <property type="match status" value="1"/>
</dbReference>
<dbReference type="SUPFAM" id="SSF56219">
    <property type="entry name" value="DNase I-like"/>
    <property type="match status" value="1"/>
</dbReference>
<reference evidence="3" key="1">
    <citation type="submission" date="2018-02" db="EMBL/GenBank/DDBJ databases">
        <authorList>
            <person name="Cohen D.B."/>
            <person name="Kent A.D."/>
        </authorList>
    </citation>
    <scope>NUCLEOTIDE SEQUENCE</scope>
</reference>
<organism evidence="3">
    <name type="scientific">Fagus sylvatica</name>
    <name type="common">Beechnut</name>
    <dbReference type="NCBI Taxonomy" id="28930"/>
    <lineage>
        <taxon>Eukaryota</taxon>
        <taxon>Viridiplantae</taxon>
        <taxon>Streptophyta</taxon>
        <taxon>Embryophyta</taxon>
        <taxon>Tracheophyta</taxon>
        <taxon>Spermatophyta</taxon>
        <taxon>Magnoliopsida</taxon>
        <taxon>eudicotyledons</taxon>
        <taxon>Gunneridae</taxon>
        <taxon>Pentapetalae</taxon>
        <taxon>rosids</taxon>
        <taxon>fabids</taxon>
        <taxon>Fagales</taxon>
        <taxon>Fagaceae</taxon>
        <taxon>Fagus</taxon>
    </lineage>
</organism>
<evidence type="ECO:0000313" key="3">
    <source>
        <dbReference type="EMBL" id="SPC99213.1"/>
    </source>
</evidence>
<protein>
    <recommendedName>
        <fullName evidence="2">Endonuclease/exonuclease/phosphatase domain-containing protein</fullName>
    </recommendedName>
</protein>
<sequence length="1434" mass="161772">MPLFPNLEELHLNKVSVKPLQQTMVMASSVPSSSSSPSPLSRLKDMALYNIEDDGGSLPDGWASNLNSLKSLVICNYPRLTSMSGAMQYLTSLEKLKIMAWNGAEDDGMEWRHLNCLHTLCFSKLPKLESLPAGLQCVTTLKNLTISDCPNLICLPEWISEFTSLEYLRFTRCAPNLTSLPGVISCLKSLKKLRIVGFPNLTTFPEWISNFTSLEILEIEECPNLTSLPDGMLSPLREKVQKGNRIFYSLPKQTKGFKNQSFAADIHFFINNIITLCPKNASCSNLCCVFCNCHIDELASSFACYNGVKHLANADYPKNFLWKYILVTGCISWILLGFRKLMQVSRVANKGEKRDFPHQTARKTSMIKIIMWGFVLTKPGDSLFLGPTTANIPIQHTHTRGSVQKNENRGGAEKGGITFSIDSKVLRLAFDGGKVDPYNITERRGRFRGTLWLGIGGLRWMLAIFNKLREPNQSFDGFFQFYRDGYRTLEFSCLTNRGGRFVEVTEYHSGSHRGYIRVLEGRKGVGWSVFEFQARKYFLGEVLRSSAAQATSRQVSDEGVTMERPRDYRNDEVRRFGKSRELQCIKSAPETLSSDTLLKIKGRNSNKRVELATNAPRPTRSFYFEWKPKSYTIQITLDAGSRRRAKWVGLKTKDAVKAQQAVTKSTLDGPNSTLVGESGPDDDDGLNGLDIKKAEMGLSADQPIPNLLESDGVDSVRDEEGSEPEWASDLTRTTPTAVNTQLQETSNQPTSLVRIFEMEGLASAPAQELNMVVGYVEENLTTTLEILPMDLSDGLTGEDPLSPLNCTPLCMMGPPLSSPGLGLIGDGIDALSQPSIWVAHHMNLFRKQVGVSIKGHEAKCLALLCKIEEDRKPKVTKVSVRKTVRKGNRELKNLASSVNYEVALDAINTAGGILLMWDSRVVEKIDVAVGLNSISCYWHDLVDDFNWVCSGVYGPHSEESHQQCWEELSSIRQRWAVPWCIVGDFNAVRFPSERLGCTRFSPSMHSFSDWIDSHNLVDLPLVGGCYTWSSSTTPPSMSRIDRALVSLDWETHYLDVILKLLPWPISDHHPLLVVVGGMAKGKSSFKFENMWLKEEGFVQKVHNWWSGYEFTGTPSFVLACKLKALKEDLKKWNRETFGDVHYKKHCKMREILELEGLSEVKQKLREDLKAESEPWRPEADGLAFDSIDPVNREMLERPFEREETVEADVMAFFGEVHEHVTVAKRIESIQRNFLWGGTREDPKLHLVSWERVCSPIQQGSLGFMEAYSDGLGGFFHAYPFGGWFWIVGDSIAAVLSSQGMGQAQVWNVTFGRDCNDWELDQMVSFLSLLHSHTPRDDVGDKLVWGPGRKDETVDHLLLHCRMARHLWNFVFQFVGVDWVLPLTVSDLLFGWRNWFGKRSSGVWNLIPSCLMWTIWRERNNRTFEDVESSPHPCG</sequence>